<accession>A0A2N7RY52</accession>
<proteinExistence type="predicted"/>
<dbReference type="EMBL" id="PNQX01000003">
    <property type="protein sequence ID" value="PMQ18825.1"/>
    <property type="molecule type" value="Genomic_DNA"/>
</dbReference>
<dbReference type="GeneID" id="303186531"/>
<comment type="caution">
    <text evidence="1">The sequence shown here is derived from an EMBL/GenBank/DDBJ whole genome shotgun (WGS) entry which is preliminary data.</text>
</comment>
<dbReference type="Gene3D" id="3.40.570.10">
    <property type="entry name" value="Extracellular Endonuclease, subunit A"/>
    <property type="match status" value="1"/>
</dbReference>
<dbReference type="AlphaFoldDB" id="A0A2N7RY52"/>
<evidence type="ECO:0000313" key="2">
    <source>
        <dbReference type="Proteomes" id="UP000235739"/>
    </source>
</evidence>
<dbReference type="InterPro" id="IPR044929">
    <property type="entry name" value="DNA/RNA_non-sp_Endonuclease_sf"/>
</dbReference>
<evidence type="ECO:0000313" key="1">
    <source>
        <dbReference type="EMBL" id="PMQ18825.1"/>
    </source>
</evidence>
<organism evidence="1 2">
    <name type="scientific">Glutamicibacter arilaitensis</name>
    <dbReference type="NCBI Taxonomy" id="256701"/>
    <lineage>
        <taxon>Bacteria</taxon>
        <taxon>Bacillati</taxon>
        <taxon>Actinomycetota</taxon>
        <taxon>Actinomycetes</taxon>
        <taxon>Micrococcales</taxon>
        <taxon>Micrococcaceae</taxon>
        <taxon>Glutamicibacter</taxon>
    </lineage>
</organism>
<reference evidence="1 2" key="1">
    <citation type="journal article" date="2017" name="Elife">
        <title>Extensive horizontal gene transfer in cheese-associated bacteria.</title>
        <authorList>
            <person name="Bonham K.S."/>
            <person name="Wolfe B.E."/>
            <person name="Dutton R.J."/>
        </authorList>
    </citation>
    <scope>NUCLEOTIDE SEQUENCE [LARGE SCALE GENOMIC DNA]</scope>
    <source>
        <strain evidence="1 2">JB182</strain>
    </source>
</reference>
<dbReference type="Proteomes" id="UP000235739">
    <property type="component" value="Unassembled WGS sequence"/>
</dbReference>
<dbReference type="RefSeq" id="WP_041649099.1">
    <property type="nucleotide sequence ID" value="NZ_JBQQGL010000096.1"/>
</dbReference>
<gene>
    <name evidence="1" type="ORF">CIK84_15650</name>
</gene>
<protein>
    <submittedName>
        <fullName evidence="1">Uncharacterized protein</fullName>
    </submittedName>
</protein>
<name>A0A2N7RY52_9MICC</name>
<sequence>MSPRDFTCTTAFDLPTANSEIAEDLVQLDDSPVIDYTHFSLALSRSRKFARWVSWNIDGLRMQLLSRAGINFTKEQLRTRVET</sequence>